<accession>A0A8X6JBS9</accession>
<dbReference type="EMBL" id="BMAW01046548">
    <property type="protein sequence ID" value="GFS56130.1"/>
    <property type="molecule type" value="Genomic_DNA"/>
</dbReference>
<evidence type="ECO:0000313" key="1">
    <source>
        <dbReference type="EMBL" id="GFS56130.1"/>
    </source>
</evidence>
<comment type="caution">
    <text evidence="1">The sequence shown here is derived from an EMBL/GenBank/DDBJ whole genome shotgun (WGS) entry which is preliminary data.</text>
</comment>
<sequence>MNITFWPPLQLLAYSKIAQAVLYTFDIDALKDDFMLGGYFSDDYAQKIKCKVSSIPLSTAIQQRLVGIVLTLGTEVVKWFRSHEDILRDTKLNFQNKISWFSFGIIDRFETARSLIRDQNLNIHKRFVLASKYYLEEDVRMLWMCMSENEQKYINRSIELPRSIRHWLKKLYKGTQFDWTEMSLIVKTGEFFCRNHLGLRYYFPKFKKLEDRLYCILNAMRHEETHHFDLYFCLSHMNVKEQNHVFNQLLEYERQKVIELFLNWPLQILFLDVLDCTMLCVTVNIIHGIINFILLERLKKRWEDHEYIYVLKRLWEKSPSLYKKKLEEDKIIYPELMLVFESSDSLDSERYLNYLEM</sequence>
<protein>
    <submittedName>
        <fullName evidence="1">Uncharacterized protein</fullName>
    </submittedName>
</protein>
<dbReference type="OrthoDB" id="6407690at2759"/>
<keyword evidence="2" id="KW-1185">Reference proteome</keyword>
<reference evidence="1" key="1">
    <citation type="submission" date="2020-08" db="EMBL/GenBank/DDBJ databases">
        <title>Multicomponent nature underlies the extraordinary mechanical properties of spider dragline silk.</title>
        <authorList>
            <person name="Kono N."/>
            <person name="Nakamura H."/>
            <person name="Mori M."/>
            <person name="Yoshida Y."/>
            <person name="Ohtoshi R."/>
            <person name="Malay A.D."/>
            <person name="Moran D.A.P."/>
            <person name="Tomita M."/>
            <person name="Numata K."/>
            <person name="Arakawa K."/>
        </authorList>
    </citation>
    <scope>NUCLEOTIDE SEQUENCE</scope>
</reference>
<organism evidence="1 2">
    <name type="scientific">Nephila pilipes</name>
    <name type="common">Giant wood spider</name>
    <name type="synonym">Nephila maculata</name>
    <dbReference type="NCBI Taxonomy" id="299642"/>
    <lineage>
        <taxon>Eukaryota</taxon>
        <taxon>Metazoa</taxon>
        <taxon>Ecdysozoa</taxon>
        <taxon>Arthropoda</taxon>
        <taxon>Chelicerata</taxon>
        <taxon>Arachnida</taxon>
        <taxon>Araneae</taxon>
        <taxon>Araneomorphae</taxon>
        <taxon>Entelegynae</taxon>
        <taxon>Araneoidea</taxon>
        <taxon>Nephilidae</taxon>
        <taxon>Nephila</taxon>
    </lineage>
</organism>
<proteinExistence type="predicted"/>
<dbReference type="AlphaFoldDB" id="A0A8X6JBS9"/>
<gene>
    <name evidence="1" type="primary">NCL1_47061</name>
    <name evidence="1" type="ORF">NPIL_436921</name>
</gene>
<name>A0A8X6JBS9_NEPPI</name>
<evidence type="ECO:0000313" key="2">
    <source>
        <dbReference type="Proteomes" id="UP000887013"/>
    </source>
</evidence>
<dbReference type="Proteomes" id="UP000887013">
    <property type="component" value="Unassembled WGS sequence"/>
</dbReference>